<sequence>MKKFLTLMVFMLAIGFSSQDALAQQRPEDTAKMKVAEITETLNLNGEQQRALFRVFVKKEAAYDKQVAGKDLNNASVLAAKKEIDATFEKELKATLTAEQYQKYKATIEK</sequence>
<dbReference type="Proteomes" id="UP000652231">
    <property type="component" value="Unassembled WGS sequence"/>
</dbReference>
<gene>
    <name evidence="2" type="ORF">GCM10011312_08630</name>
</gene>
<proteinExistence type="predicted"/>
<feature type="chain" id="PRO_5035297158" description="Peptidylprolyl isomerase" evidence="1">
    <location>
        <begin position="24"/>
        <end position="110"/>
    </location>
</feature>
<dbReference type="EMBL" id="BMGK01000003">
    <property type="protein sequence ID" value="GGD86872.1"/>
    <property type="molecule type" value="Genomic_DNA"/>
</dbReference>
<dbReference type="RefSeq" id="WP_188439855.1">
    <property type="nucleotide sequence ID" value="NZ_BMGK01000003.1"/>
</dbReference>
<organism evidence="2 3">
    <name type="scientific">Planktosalinus lacus</name>
    <dbReference type="NCBI Taxonomy" id="1526573"/>
    <lineage>
        <taxon>Bacteria</taxon>
        <taxon>Pseudomonadati</taxon>
        <taxon>Bacteroidota</taxon>
        <taxon>Flavobacteriia</taxon>
        <taxon>Flavobacteriales</taxon>
        <taxon>Flavobacteriaceae</taxon>
        <taxon>Planktosalinus</taxon>
    </lineage>
</organism>
<reference evidence="2" key="2">
    <citation type="submission" date="2020-09" db="EMBL/GenBank/DDBJ databases">
        <authorList>
            <person name="Sun Q."/>
            <person name="Zhou Y."/>
        </authorList>
    </citation>
    <scope>NUCLEOTIDE SEQUENCE</scope>
    <source>
        <strain evidence="2">CGMCC 1.12924</strain>
    </source>
</reference>
<feature type="signal peptide" evidence="1">
    <location>
        <begin position="1"/>
        <end position="23"/>
    </location>
</feature>
<evidence type="ECO:0000313" key="3">
    <source>
        <dbReference type="Proteomes" id="UP000652231"/>
    </source>
</evidence>
<keyword evidence="1" id="KW-0732">Signal</keyword>
<accession>A0A8J2V9B7</accession>
<evidence type="ECO:0000313" key="2">
    <source>
        <dbReference type="EMBL" id="GGD86872.1"/>
    </source>
</evidence>
<comment type="caution">
    <text evidence="2">The sequence shown here is derived from an EMBL/GenBank/DDBJ whole genome shotgun (WGS) entry which is preliminary data.</text>
</comment>
<name>A0A8J2V9B7_9FLAO</name>
<evidence type="ECO:0000256" key="1">
    <source>
        <dbReference type="SAM" id="SignalP"/>
    </source>
</evidence>
<keyword evidence="3" id="KW-1185">Reference proteome</keyword>
<protein>
    <recommendedName>
        <fullName evidence="4">Peptidylprolyl isomerase</fullName>
    </recommendedName>
</protein>
<evidence type="ECO:0008006" key="4">
    <source>
        <dbReference type="Google" id="ProtNLM"/>
    </source>
</evidence>
<reference evidence="2" key="1">
    <citation type="journal article" date="2014" name="Int. J. Syst. Evol. Microbiol.">
        <title>Complete genome sequence of Corynebacterium casei LMG S-19264T (=DSM 44701T), isolated from a smear-ripened cheese.</title>
        <authorList>
            <consortium name="US DOE Joint Genome Institute (JGI-PGF)"/>
            <person name="Walter F."/>
            <person name="Albersmeier A."/>
            <person name="Kalinowski J."/>
            <person name="Ruckert C."/>
        </authorList>
    </citation>
    <scope>NUCLEOTIDE SEQUENCE</scope>
    <source>
        <strain evidence="2">CGMCC 1.12924</strain>
    </source>
</reference>
<dbReference type="AlphaFoldDB" id="A0A8J2V9B7"/>